<dbReference type="Proteomes" id="UP000715095">
    <property type="component" value="Unassembled WGS sequence"/>
</dbReference>
<keyword evidence="2" id="KW-0547">Nucleotide-binding</keyword>
<dbReference type="InterPro" id="IPR036890">
    <property type="entry name" value="HATPase_C_sf"/>
</dbReference>
<protein>
    <submittedName>
        <fullName evidence="2">ATP-binding protein</fullName>
    </submittedName>
</protein>
<keyword evidence="3" id="KW-1185">Reference proteome</keyword>
<feature type="domain" description="Histidine kinase/HSP90-like ATPase" evidence="1">
    <location>
        <begin position="7"/>
        <end position="134"/>
    </location>
</feature>
<dbReference type="SUPFAM" id="SSF55874">
    <property type="entry name" value="ATPase domain of HSP90 chaperone/DNA topoisomerase II/histidine kinase"/>
    <property type="match status" value="1"/>
</dbReference>
<reference evidence="2 3" key="1">
    <citation type="journal article" date="2021" name="Sci. Rep.">
        <title>The distribution of antibiotic resistance genes in chicken gut microbiota commensals.</title>
        <authorList>
            <person name="Juricova H."/>
            <person name="Matiasovicova J."/>
            <person name="Kubasova T."/>
            <person name="Cejkova D."/>
            <person name="Rychlik I."/>
        </authorList>
    </citation>
    <scope>NUCLEOTIDE SEQUENCE [LARGE SCALE GENOMIC DNA]</scope>
    <source>
        <strain evidence="2 3">An829</strain>
    </source>
</reference>
<dbReference type="CDD" id="cd16936">
    <property type="entry name" value="HATPase_RsbW-like"/>
    <property type="match status" value="1"/>
</dbReference>
<sequence>MPTITVPARIENLGSTKDYLKAAIPAEFAAQTSNVLLAAEELLVNVFSYAYPEGEEGEAMVSLNVRTIDGEEKLVFEVRDWGKVFNPFEEAPVPDITAELDDRPMGGLGIYLIKQISEAQSWRLVDGANCIEIVFGRTPKAL</sequence>
<dbReference type="Pfam" id="PF13581">
    <property type="entry name" value="HATPase_c_2"/>
    <property type="match status" value="1"/>
</dbReference>
<evidence type="ECO:0000313" key="3">
    <source>
        <dbReference type="Proteomes" id="UP000715095"/>
    </source>
</evidence>
<proteinExistence type="predicted"/>
<dbReference type="Gene3D" id="3.30.565.10">
    <property type="entry name" value="Histidine kinase-like ATPase, C-terminal domain"/>
    <property type="match status" value="1"/>
</dbReference>
<dbReference type="InterPro" id="IPR003594">
    <property type="entry name" value="HATPase_dom"/>
</dbReference>
<dbReference type="GO" id="GO:0005524">
    <property type="term" value="F:ATP binding"/>
    <property type="evidence" value="ECO:0007669"/>
    <property type="project" value="UniProtKB-KW"/>
</dbReference>
<evidence type="ECO:0000259" key="1">
    <source>
        <dbReference type="Pfam" id="PF13581"/>
    </source>
</evidence>
<accession>A0ABS2DSN5</accession>
<keyword evidence="2" id="KW-0067">ATP-binding</keyword>
<organism evidence="2 3">
    <name type="scientific">Sutterella massiliensis</name>
    <dbReference type="NCBI Taxonomy" id="1816689"/>
    <lineage>
        <taxon>Bacteria</taxon>
        <taxon>Pseudomonadati</taxon>
        <taxon>Pseudomonadota</taxon>
        <taxon>Betaproteobacteria</taxon>
        <taxon>Burkholderiales</taxon>
        <taxon>Sutterellaceae</taxon>
        <taxon>Sutterella</taxon>
    </lineage>
</organism>
<comment type="caution">
    <text evidence="2">The sequence shown here is derived from an EMBL/GenBank/DDBJ whole genome shotgun (WGS) entry which is preliminary data.</text>
</comment>
<evidence type="ECO:0000313" key="2">
    <source>
        <dbReference type="EMBL" id="MBM6704314.1"/>
    </source>
</evidence>
<gene>
    <name evidence="2" type="ORF">H6A60_07440</name>
</gene>
<dbReference type="EMBL" id="JACJJC010000010">
    <property type="protein sequence ID" value="MBM6704314.1"/>
    <property type="molecule type" value="Genomic_DNA"/>
</dbReference>
<dbReference type="RefSeq" id="WP_205102951.1">
    <property type="nucleotide sequence ID" value="NZ_JACJJC010000010.1"/>
</dbReference>
<name>A0ABS2DSN5_9BURK</name>